<accession>C9R8L0</accession>
<proteinExistence type="predicted"/>
<dbReference type="Proteomes" id="UP000002620">
    <property type="component" value="Chromosome"/>
</dbReference>
<feature type="region of interest" description="Disordered" evidence="1">
    <location>
        <begin position="51"/>
        <end position="72"/>
    </location>
</feature>
<dbReference type="InterPro" id="IPR013429">
    <property type="entry name" value="Regulatory_FmdB_Zinc_ribbon"/>
</dbReference>
<evidence type="ECO:0000259" key="2">
    <source>
        <dbReference type="SMART" id="SM00834"/>
    </source>
</evidence>
<evidence type="ECO:0000256" key="1">
    <source>
        <dbReference type="SAM" id="MobiDB-lite"/>
    </source>
</evidence>
<dbReference type="OrthoDB" id="9813321at2"/>
<sequence length="72" mass="7469">MPIYEFKCQACGHRFERLCSMGETGENLTCPACGAKAPQRVMSAFATKGVEGGSGSSCSSCTSTSCSTCSLK</sequence>
<gene>
    <name evidence="3" type="ordered locus">Adeg_1544</name>
</gene>
<keyword evidence="4" id="KW-1185">Reference proteome</keyword>
<dbReference type="AlphaFoldDB" id="C9R8L0"/>
<dbReference type="Pfam" id="PF09723">
    <property type="entry name" value="Zn_ribbon_8"/>
    <property type="match status" value="1"/>
</dbReference>
<dbReference type="KEGG" id="adg:Adeg_1544"/>
<dbReference type="NCBIfam" id="TIGR02605">
    <property type="entry name" value="CxxC_CxxC_SSSS"/>
    <property type="match status" value="1"/>
</dbReference>
<dbReference type="RefSeq" id="WP_015739516.1">
    <property type="nucleotide sequence ID" value="NC_013385.1"/>
</dbReference>
<dbReference type="eggNOG" id="COG2331">
    <property type="taxonomic scope" value="Bacteria"/>
</dbReference>
<dbReference type="EMBL" id="CP001785">
    <property type="protein sequence ID" value="ACX52639.1"/>
    <property type="molecule type" value="Genomic_DNA"/>
</dbReference>
<evidence type="ECO:0000313" key="3">
    <source>
        <dbReference type="EMBL" id="ACX52639.1"/>
    </source>
</evidence>
<dbReference type="SMART" id="SM00834">
    <property type="entry name" value="CxxC_CXXC_SSSS"/>
    <property type="match status" value="1"/>
</dbReference>
<feature type="domain" description="Putative regulatory protein FmdB zinc ribbon" evidence="2">
    <location>
        <begin position="1"/>
        <end position="43"/>
    </location>
</feature>
<feature type="compositionally biased region" description="Low complexity" evidence="1">
    <location>
        <begin position="56"/>
        <end position="72"/>
    </location>
</feature>
<name>C9R8L0_AMMDK</name>
<evidence type="ECO:0000313" key="4">
    <source>
        <dbReference type="Proteomes" id="UP000002620"/>
    </source>
</evidence>
<dbReference type="HOGENOM" id="CLU_136025_4_0_9"/>
<reference evidence="3 4" key="1">
    <citation type="submission" date="2009-10" db="EMBL/GenBank/DDBJ databases">
        <title>Complete sequence of chromosome of Ammonifex degensii KC4.</title>
        <authorList>
            <consortium name="US DOE Joint Genome Institute"/>
            <person name="Kerfeld C."/>
            <person name="Goodner B."/>
            <person name="Huber H."/>
            <person name="Stetter K."/>
            <person name="Lucas S."/>
            <person name="Copeland A."/>
            <person name="Lapidus A."/>
            <person name="Glavina del Rio T."/>
            <person name="Dalin E."/>
            <person name="Tice H."/>
            <person name="Bruce D."/>
            <person name="Goodwin L."/>
            <person name="Pitluck S."/>
            <person name="Saunders E."/>
            <person name="Brettin T."/>
            <person name="Detter J.C."/>
            <person name="Han C."/>
            <person name="Larimer F."/>
            <person name="Land M."/>
            <person name="Hauser L."/>
            <person name="Kyrpides N."/>
            <person name="Ovchinnikova G."/>
            <person name="Richardson P."/>
        </authorList>
    </citation>
    <scope>NUCLEOTIDE SEQUENCE [LARGE SCALE GENOMIC DNA]</scope>
    <source>
        <strain evidence="4">DSM 10501 / KC4</strain>
    </source>
</reference>
<organism evidence="3 4">
    <name type="scientific">Ammonifex degensii (strain DSM 10501 / KC4)</name>
    <dbReference type="NCBI Taxonomy" id="429009"/>
    <lineage>
        <taxon>Bacteria</taxon>
        <taxon>Bacillati</taxon>
        <taxon>Bacillota</taxon>
        <taxon>Clostridia</taxon>
        <taxon>Thermoanaerobacterales</taxon>
        <taxon>Thermoanaerobacteraceae</taxon>
        <taxon>Ammonifex</taxon>
    </lineage>
</organism>
<protein>
    <submittedName>
        <fullName evidence="3">Regulatory protein, FmdB family</fullName>
    </submittedName>
</protein>